<sequence length="530" mass="57087">MTTPTRTPAEIIASVFALTDDPPGPVELAWPREILRALAASGYAVVQLHPDATIPAEALAAAAEALGVEASNVTHSWSVVVKVAVAAAAPYITAQARAQQHRCDNCDGIDPASCLNATPAERPATAPELGALRDLIAQAIQAEWNGHAVVCEHTQLIPFGALADTVMDTLRTHASIPLRCQELNHEARLTNAEERLAATAALCLGQPAREAARIRAARADGPARPNLDDATPSGRCRHDVEHGPCDGDSVECTTDAARGQIELAQQQRRRWYAEALAAKFTEPTSRYDRMTDTETVEGATPAERVDRQMRVRFLAGDGHPSFTGVTCTEAAEVCAAVRDDALAELRAQAAFEKHRGDTFAGDLQFLELQHRGWKALAEQAEATLKGTTHERDLLRAALARVIALAKDMRDWCSPYGVVRAYSDRIAEAVLGAPYPHRPGEAIAKLEGDLAAALQGSADDWRQEAADTSDRLVRAYELLAEILAVFPPINGRFSIPVTYSASVAGNDLERWRTEHLKLLAASNRTPEGGRS</sequence>
<accession>A0A367FNT3</accession>
<comment type="caution">
    <text evidence="2">The sequence shown here is derived from an EMBL/GenBank/DDBJ whole genome shotgun (WGS) entry which is preliminary data.</text>
</comment>
<feature type="region of interest" description="Disordered" evidence="1">
    <location>
        <begin position="221"/>
        <end position="242"/>
    </location>
</feature>
<dbReference type="RefSeq" id="WP_114027536.1">
    <property type="nucleotide sequence ID" value="NZ_QOIL01000003.1"/>
</dbReference>
<reference evidence="2 3" key="1">
    <citation type="submission" date="2018-06" db="EMBL/GenBank/DDBJ databases">
        <title>Sphaerisporangium craniellae sp. nov., isolated from a marine sponge in the South China Sea.</title>
        <authorList>
            <person name="Li L."/>
        </authorList>
    </citation>
    <scope>NUCLEOTIDE SEQUENCE [LARGE SCALE GENOMIC DNA]</scope>
    <source>
        <strain evidence="2 3">CCTCC AA 208026</strain>
    </source>
</reference>
<protein>
    <submittedName>
        <fullName evidence="2">Uncharacterized protein</fullName>
    </submittedName>
</protein>
<name>A0A367FNT3_9ACTN</name>
<gene>
    <name evidence="2" type="ORF">DQ384_05090</name>
</gene>
<dbReference type="EMBL" id="QOIL01000003">
    <property type="protein sequence ID" value="RCG31921.1"/>
    <property type="molecule type" value="Genomic_DNA"/>
</dbReference>
<dbReference type="OrthoDB" id="10016356at2"/>
<evidence type="ECO:0000256" key="1">
    <source>
        <dbReference type="SAM" id="MobiDB-lite"/>
    </source>
</evidence>
<proteinExistence type="predicted"/>
<evidence type="ECO:0000313" key="2">
    <source>
        <dbReference type="EMBL" id="RCG31921.1"/>
    </source>
</evidence>
<dbReference type="AlphaFoldDB" id="A0A367FNT3"/>
<evidence type="ECO:0000313" key="3">
    <source>
        <dbReference type="Proteomes" id="UP000253094"/>
    </source>
</evidence>
<dbReference type="Proteomes" id="UP000253094">
    <property type="component" value="Unassembled WGS sequence"/>
</dbReference>
<keyword evidence="3" id="KW-1185">Reference proteome</keyword>
<organism evidence="2 3">
    <name type="scientific">Sphaerisporangium album</name>
    <dbReference type="NCBI Taxonomy" id="509200"/>
    <lineage>
        <taxon>Bacteria</taxon>
        <taxon>Bacillati</taxon>
        <taxon>Actinomycetota</taxon>
        <taxon>Actinomycetes</taxon>
        <taxon>Streptosporangiales</taxon>
        <taxon>Streptosporangiaceae</taxon>
        <taxon>Sphaerisporangium</taxon>
    </lineage>
</organism>